<evidence type="ECO:0000256" key="3">
    <source>
        <dbReference type="ARBA" id="ARBA00022771"/>
    </source>
</evidence>
<dbReference type="InterPro" id="IPR007527">
    <property type="entry name" value="Znf_SWIM"/>
</dbReference>
<reference evidence="10" key="1">
    <citation type="submission" date="2018-04" db="EMBL/GenBank/DDBJ databases">
        <title>WGS assembly of Panicum hallii.</title>
        <authorList>
            <person name="Lovell J."/>
            <person name="Jenkins J."/>
            <person name="Lowry D."/>
            <person name="Mamidi S."/>
            <person name="Sreedasyam A."/>
            <person name="Weng X."/>
            <person name="Barry K."/>
            <person name="Bonette J."/>
            <person name="Campitelli B."/>
            <person name="Daum C."/>
            <person name="Gordon S."/>
            <person name="Gould B."/>
            <person name="Lipzen A."/>
            <person name="Macqueen A."/>
            <person name="Palacio-Mejia J."/>
            <person name="Plott C."/>
            <person name="Shakirov E."/>
            <person name="Shu S."/>
            <person name="Yoshinaga Y."/>
            <person name="Zane M."/>
            <person name="Rokhsar D."/>
            <person name="Grimwood J."/>
            <person name="Schmutz J."/>
            <person name="Juenger T."/>
        </authorList>
    </citation>
    <scope>NUCLEOTIDE SEQUENCE [LARGE SCALE GENOMIC DNA]</scope>
    <source>
        <strain evidence="10">FIL2</strain>
    </source>
</reference>
<dbReference type="Gramene" id="PVH36742">
    <property type="protein sequence ID" value="PVH36742"/>
    <property type="gene ID" value="PAHAL_6G157200"/>
</dbReference>
<comment type="similarity">
    <text evidence="1 6">Belongs to the FHY3/FAR1 family.</text>
</comment>
<dbReference type="Pfam" id="PF03101">
    <property type="entry name" value="FAR1"/>
    <property type="match status" value="1"/>
</dbReference>
<dbReference type="PANTHER" id="PTHR31669:SF295">
    <property type="entry name" value="PROTEIN FAR1-RELATED SEQUENCE"/>
    <property type="match status" value="1"/>
</dbReference>
<feature type="coiled-coil region" evidence="7">
    <location>
        <begin position="317"/>
        <end position="344"/>
    </location>
</feature>
<feature type="region of interest" description="Disordered" evidence="8">
    <location>
        <begin position="45"/>
        <end position="89"/>
    </location>
</feature>
<evidence type="ECO:0000313" key="10">
    <source>
        <dbReference type="EMBL" id="PVH36742.1"/>
    </source>
</evidence>
<accession>A0A2T8IGF3</accession>
<dbReference type="InterPro" id="IPR004330">
    <property type="entry name" value="FAR1_DNA_bnd_dom"/>
</dbReference>
<evidence type="ECO:0000256" key="4">
    <source>
        <dbReference type="ARBA" id="ARBA00022833"/>
    </source>
</evidence>
<evidence type="ECO:0000256" key="8">
    <source>
        <dbReference type="SAM" id="MobiDB-lite"/>
    </source>
</evidence>
<dbReference type="InterPro" id="IPR031052">
    <property type="entry name" value="FHY3/FAR1"/>
</dbReference>
<dbReference type="PANTHER" id="PTHR31669">
    <property type="entry name" value="PROTEIN FAR1-RELATED SEQUENCE 10-RELATED"/>
    <property type="match status" value="1"/>
</dbReference>
<keyword evidence="6" id="KW-0539">Nucleus</keyword>
<comment type="subcellular location">
    <subcellularLocation>
        <location evidence="6">Nucleus</location>
    </subcellularLocation>
</comment>
<dbReference type="GO" id="GO:0008270">
    <property type="term" value="F:zinc ion binding"/>
    <property type="evidence" value="ECO:0007669"/>
    <property type="project" value="UniProtKB-UniRule"/>
</dbReference>
<proteinExistence type="inferred from homology"/>
<dbReference type="PROSITE" id="PS50966">
    <property type="entry name" value="ZF_SWIM"/>
    <property type="match status" value="1"/>
</dbReference>
<evidence type="ECO:0000256" key="6">
    <source>
        <dbReference type="RuleBase" id="RU367018"/>
    </source>
</evidence>
<dbReference type="GO" id="GO:0005634">
    <property type="term" value="C:nucleus"/>
    <property type="evidence" value="ECO:0007669"/>
    <property type="project" value="UniProtKB-SubCell"/>
</dbReference>
<dbReference type="GO" id="GO:0006355">
    <property type="term" value="P:regulation of DNA-templated transcription"/>
    <property type="evidence" value="ECO:0007669"/>
    <property type="project" value="UniProtKB-UniRule"/>
</dbReference>
<evidence type="ECO:0000256" key="1">
    <source>
        <dbReference type="ARBA" id="ARBA00005889"/>
    </source>
</evidence>
<dbReference type="InterPro" id="IPR006564">
    <property type="entry name" value="Znf_PMZ"/>
</dbReference>
<evidence type="ECO:0000256" key="7">
    <source>
        <dbReference type="SAM" id="Coils"/>
    </source>
</evidence>
<protein>
    <recommendedName>
        <fullName evidence="6">Protein FAR1-RELATED SEQUENCE</fullName>
    </recommendedName>
</protein>
<evidence type="ECO:0000259" key="9">
    <source>
        <dbReference type="PROSITE" id="PS50966"/>
    </source>
</evidence>
<keyword evidence="3 5" id="KW-0863">Zinc-finger</keyword>
<feature type="compositionally biased region" description="Polar residues" evidence="8">
    <location>
        <begin position="57"/>
        <end position="67"/>
    </location>
</feature>
<dbReference type="Proteomes" id="UP000243499">
    <property type="component" value="Chromosome 6"/>
</dbReference>
<dbReference type="Pfam" id="PF10551">
    <property type="entry name" value="MULE"/>
    <property type="match status" value="1"/>
</dbReference>
<gene>
    <name evidence="10" type="ORF">PAHAL_6G157200</name>
</gene>
<comment type="function">
    <text evidence="6">Putative transcription activator involved in regulating light control of development.</text>
</comment>
<evidence type="ECO:0000256" key="2">
    <source>
        <dbReference type="ARBA" id="ARBA00022723"/>
    </source>
</evidence>
<keyword evidence="7" id="KW-0175">Coiled coil</keyword>
<evidence type="ECO:0000256" key="5">
    <source>
        <dbReference type="PROSITE-ProRule" id="PRU00325"/>
    </source>
</evidence>
<sequence length="590" mass="67710">MEFDTIEEARRVYNEYAYKLGFSISVASQRTSHVTKEVIRKEFECSHARKPNEEGGVSTSSSTQTAPQLAHDLETQRASKKKSASAVLTTASRKRKTIKKYDCKAHMAAGLRDGKWKVIVMQPEHTHPLVKKLVRRKLLRNISTTQIMGILADFHGGVGNLTFSTTDVSNMRTHLQVGNAVRGLFWVDGWTWELYKTFRDCIFFDTTFCTNKYDMPFAPIVGINNHLQSILLGCALLPDESTETFVWVLQALKEAMGGLEPTNIMTDQDKAMKVAIEQVFPNATHRCCKWHVLSKATKKFAWLISNEKDFAKESDYCVNHTETIDEFEMLRQKLEDKYSLQENEFFQSISSTRKMWAPAYFRTYFFPFTDTTGRSECMNSLFKKVVHPQDSVLQFFTQYEYIMDTRAERENVEACKWEISYPPLWASYDFEKQAANFYTRNVFSKFQELLHDSRKFRMVDIAEDDESLSIRIVHPNSSRVRIVSVSNDATSYLCSCNMFARDGLLCPHILKVFTNRDVQEIPDKYLHRRWSKEATTKIPEHLSGPEPSFGVPGTNKLKYNALCRKMTGLAAEACSGPEKYTVASSGIDHL</sequence>
<dbReference type="EMBL" id="CM008051">
    <property type="protein sequence ID" value="PVH36742.1"/>
    <property type="molecule type" value="Genomic_DNA"/>
</dbReference>
<organism evidence="10">
    <name type="scientific">Panicum hallii</name>
    <dbReference type="NCBI Taxonomy" id="206008"/>
    <lineage>
        <taxon>Eukaryota</taxon>
        <taxon>Viridiplantae</taxon>
        <taxon>Streptophyta</taxon>
        <taxon>Embryophyta</taxon>
        <taxon>Tracheophyta</taxon>
        <taxon>Spermatophyta</taxon>
        <taxon>Magnoliopsida</taxon>
        <taxon>Liliopsida</taxon>
        <taxon>Poales</taxon>
        <taxon>Poaceae</taxon>
        <taxon>PACMAD clade</taxon>
        <taxon>Panicoideae</taxon>
        <taxon>Panicodae</taxon>
        <taxon>Paniceae</taxon>
        <taxon>Panicinae</taxon>
        <taxon>Panicum</taxon>
        <taxon>Panicum sect. Panicum</taxon>
    </lineage>
</organism>
<keyword evidence="4 6" id="KW-0862">Zinc</keyword>
<dbReference type="AlphaFoldDB" id="A0A2T8IGF3"/>
<dbReference type="SMART" id="SM00575">
    <property type="entry name" value="ZnF_PMZ"/>
    <property type="match status" value="1"/>
</dbReference>
<dbReference type="Pfam" id="PF04434">
    <property type="entry name" value="SWIM"/>
    <property type="match status" value="1"/>
</dbReference>
<dbReference type="InterPro" id="IPR018289">
    <property type="entry name" value="MULE_transposase_dom"/>
</dbReference>
<feature type="domain" description="SWIM-type" evidence="9">
    <location>
        <begin position="481"/>
        <end position="517"/>
    </location>
</feature>
<keyword evidence="2 6" id="KW-0479">Metal-binding</keyword>
<name>A0A2T8IGF3_9POAL</name>